<dbReference type="GO" id="GO:0034976">
    <property type="term" value="P:response to endoplasmic reticulum stress"/>
    <property type="evidence" value="ECO:0007669"/>
    <property type="project" value="TreeGrafter"/>
</dbReference>
<accession>Q5CY16</accession>
<dbReference type="GO" id="GO:0003756">
    <property type="term" value="F:protein disulfide isomerase activity"/>
    <property type="evidence" value="ECO:0007669"/>
    <property type="project" value="UniProtKB-EC"/>
</dbReference>
<comment type="caution">
    <text evidence="14">The sequence shown here is derived from an EMBL/GenBank/DDBJ whole genome shotgun (WGS) entry which is preliminary data.</text>
</comment>
<dbReference type="Gene3D" id="3.40.30.10">
    <property type="entry name" value="Glutaredoxin"/>
    <property type="match status" value="3"/>
</dbReference>
<dbReference type="PANTHER" id="PTHR45815">
    <property type="entry name" value="PROTEIN DISULFIDE-ISOMERASE A6"/>
    <property type="match status" value="1"/>
</dbReference>
<dbReference type="InParanoid" id="Q5CY16"/>
<dbReference type="PRINTS" id="PR00421">
    <property type="entry name" value="THIOREDOXIN"/>
</dbReference>
<dbReference type="NCBIfam" id="TIGR01126">
    <property type="entry name" value="pdi_dom"/>
    <property type="match status" value="1"/>
</dbReference>
<comment type="catalytic activity">
    <reaction evidence="1">
        <text>Catalyzes the rearrangement of -S-S- bonds in proteins.</text>
        <dbReference type="EC" id="5.3.4.1"/>
    </reaction>
</comment>
<reference evidence="14 15" key="1">
    <citation type="journal article" date="2004" name="Science">
        <title>Complete genome sequence of the apicomplexan, Cryptosporidium parvum.</title>
        <authorList>
            <person name="Abrahamsen M.S."/>
            <person name="Templeton T.J."/>
            <person name="Enomoto S."/>
            <person name="Abrahante J.E."/>
            <person name="Zhu G."/>
            <person name="Lancto C.A."/>
            <person name="Deng M."/>
            <person name="Liu C."/>
            <person name="Widmer G."/>
            <person name="Tzipori S."/>
            <person name="Buck G.A."/>
            <person name="Xu P."/>
            <person name="Bankier A.T."/>
            <person name="Dear P.H."/>
            <person name="Konfortov B.A."/>
            <person name="Spriggs H.F."/>
            <person name="Iyer L."/>
            <person name="Anantharaman V."/>
            <person name="Aravind L."/>
            <person name="Kapur V."/>
        </authorList>
    </citation>
    <scope>NUCLEOTIDE SEQUENCE [LARGE SCALE GENOMIC DNA]</scope>
    <source>
        <strain evidence="15">Iowa II</strain>
    </source>
</reference>
<dbReference type="GeneID" id="3371943"/>
<evidence type="ECO:0000256" key="7">
    <source>
        <dbReference type="ARBA" id="ARBA00022824"/>
    </source>
</evidence>
<evidence type="ECO:0000256" key="6">
    <source>
        <dbReference type="ARBA" id="ARBA00022737"/>
    </source>
</evidence>
<dbReference type="EC" id="5.3.4.1" evidence="4"/>
<evidence type="ECO:0000259" key="13">
    <source>
        <dbReference type="PROSITE" id="PS51352"/>
    </source>
</evidence>
<keyword evidence="10" id="KW-0676">Redox-active center</keyword>
<keyword evidence="9 14" id="KW-0413">Isomerase</keyword>
<organism evidence="14 15">
    <name type="scientific">Cryptosporidium parvum (strain Iowa II)</name>
    <dbReference type="NCBI Taxonomy" id="353152"/>
    <lineage>
        <taxon>Eukaryota</taxon>
        <taxon>Sar</taxon>
        <taxon>Alveolata</taxon>
        <taxon>Apicomplexa</taxon>
        <taxon>Conoidasida</taxon>
        <taxon>Coccidia</taxon>
        <taxon>Eucoccidiorida</taxon>
        <taxon>Eimeriorina</taxon>
        <taxon>Cryptosporidiidae</taxon>
        <taxon>Cryptosporidium</taxon>
    </lineage>
</organism>
<dbReference type="InterPro" id="IPR057305">
    <property type="entry name" value="Thioredox_PDIA6_C"/>
</dbReference>
<dbReference type="Pfam" id="PF24541">
    <property type="entry name" value="Thioredox_PDIA6_C"/>
    <property type="match status" value="1"/>
</dbReference>
<dbReference type="InterPro" id="IPR036249">
    <property type="entry name" value="Thioredoxin-like_sf"/>
</dbReference>
<proteinExistence type="inferred from homology"/>
<evidence type="ECO:0000256" key="3">
    <source>
        <dbReference type="ARBA" id="ARBA00006347"/>
    </source>
</evidence>
<evidence type="ECO:0000256" key="9">
    <source>
        <dbReference type="ARBA" id="ARBA00023235"/>
    </source>
</evidence>
<dbReference type="PROSITE" id="PS51352">
    <property type="entry name" value="THIOREDOXIN_2"/>
    <property type="match status" value="2"/>
</dbReference>
<dbReference type="Pfam" id="PF00085">
    <property type="entry name" value="Thioredoxin"/>
    <property type="match status" value="2"/>
</dbReference>
<feature type="compositionally biased region" description="Basic and acidic residues" evidence="12">
    <location>
        <begin position="427"/>
        <end position="451"/>
    </location>
</feature>
<dbReference type="CDD" id="cd02983">
    <property type="entry name" value="P5_C"/>
    <property type="match status" value="1"/>
</dbReference>
<dbReference type="CDD" id="cd03001">
    <property type="entry name" value="PDI_a_P5"/>
    <property type="match status" value="1"/>
</dbReference>
<dbReference type="FunCoup" id="Q5CY16">
    <property type="interactions" value="309"/>
</dbReference>
<evidence type="ECO:0000256" key="4">
    <source>
        <dbReference type="ARBA" id="ARBA00012723"/>
    </source>
</evidence>
<evidence type="ECO:0000256" key="5">
    <source>
        <dbReference type="ARBA" id="ARBA00022729"/>
    </source>
</evidence>
<evidence type="ECO:0000256" key="10">
    <source>
        <dbReference type="ARBA" id="ARBA00023284"/>
    </source>
</evidence>
<evidence type="ECO:0000313" key="14">
    <source>
        <dbReference type="EMBL" id="EAK90640.1"/>
    </source>
</evidence>
<dbReference type="OMA" id="KQKLWGW"/>
<gene>
    <name evidence="14" type="ORF">cgd7_4080</name>
</gene>
<dbReference type="OrthoDB" id="2121326at2759"/>
<sequence length="451" mass="50516">IFFTEDFLESFSIRLKVNTLQMRNLLKLILTLSFAPLFVTCLYDSSSQVKVINGSQLKKLVKENPVVIVEFFAEWCGHCKAFAPEYEKAAKALKGIVPVVAIDDQSDMAEYGIQGFPTVKVFTEHSVKPKDFTGPRRAESVLNAALSALKDVTNSRLSGKNSGNKGSNKTKESSKKSRKSRVVELTDSNFDDLVINDNENSWFVKFYAPWCGHCKSLAPDWEELGSMADGRVKIAKLDATQHTMMAHRYKIQGFPTLLMFPAGEKREITPVNYNGPRTANDLFEFAIKFQSSSASIKQMISQEVFENTCTKGLCVIAFLPHIADSSDSEREKYLKIYKDVVSASAAMTIRFLWSEGGSQFDFEEKLNLAFGYPAVVAINNEKQRFSTHRGSFTVESLNSFIIALTTGRAPVDPLPKLPKISKVSSWEPKKSKENSNAEENRNKSNRQSDEL</sequence>
<protein>
    <recommendedName>
        <fullName evidence="4">protein disulfide-isomerase</fullName>
        <ecNumber evidence="4">5.3.4.1</ecNumber>
    </recommendedName>
</protein>
<feature type="region of interest" description="Disordered" evidence="12">
    <location>
        <begin position="412"/>
        <end position="451"/>
    </location>
</feature>
<evidence type="ECO:0000256" key="11">
    <source>
        <dbReference type="RuleBase" id="RU004208"/>
    </source>
</evidence>
<evidence type="ECO:0000256" key="1">
    <source>
        <dbReference type="ARBA" id="ARBA00001182"/>
    </source>
</evidence>
<feature type="region of interest" description="Disordered" evidence="12">
    <location>
        <begin position="155"/>
        <end position="181"/>
    </location>
</feature>
<evidence type="ECO:0000313" key="15">
    <source>
        <dbReference type="Proteomes" id="UP000006726"/>
    </source>
</evidence>
<dbReference type="GO" id="GO:0005788">
    <property type="term" value="C:endoplasmic reticulum lumen"/>
    <property type="evidence" value="ECO:0007669"/>
    <property type="project" value="UniProtKB-SubCell"/>
</dbReference>
<dbReference type="KEGG" id="cpv:cgd7_4080"/>
<dbReference type="Proteomes" id="UP000006726">
    <property type="component" value="Chromosome 7"/>
</dbReference>
<comment type="subcellular location">
    <subcellularLocation>
        <location evidence="2">Endoplasmic reticulum lumen</location>
    </subcellularLocation>
</comment>
<dbReference type="PROSITE" id="PS00194">
    <property type="entry name" value="THIOREDOXIN_1"/>
    <property type="match status" value="2"/>
</dbReference>
<dbReference type="SUPFAM" id="SSF52833">
    <property type="entry name" value="Thioredoxin-like"/>
    <property type="match status" value="3"/>
</dbReference>
<dbReference type="STRING" id="353152.Q5CY16"/>
<dbReference type="GO" id="GO:0015035">
    <property type="term" value="F:protein-disulfide reductase activity"/>
    <property type="evidence" value="ECO:0007669"/>
    <property type="project" value="TreeGrafter"/>
</dbReference>
<keyword evidence="8" id="KW-1015">Disulfide bond</keyword>
<keyword evidence="7" id="KW-0256">Endoplasmic reticulum</keyword>
<feature type="domain" description="Thioredoxin" evidence="13">
    <location>
        <begin position="174"/>
        <end position="292"/>
    </location>
</feature>
<dbReference type="InterPro" id="IPR005788">
    <property type="entry name" value="PDI_thioredoxin-like_dom"/>
</dbReference>
<name>Q5CY16_CRYPI</name>
<comment type="similarity">
    <text evidence="3 11">Belongs to the protein disulfide isomerase family.</text>
</comment>
<keyword evidence="15" id="KW-1185">Reference proteome</keyword>
<feature type="domain" description="Thioredoxin" evidence="13">
    <location>
        <begin position="29"/>
        <end position="151"/>
    </location>
</feature>
<evidence type="ECO:0000256" key="8">
    <source>
        <dbReference type="ARBA" id="ARBA00023157"/>
    </source>
</evidence>
<keyword evidence="5" id="KW-0732">Signal</keyword>
<dbReference type="PANTHER" id="PTHR45815:SF3">
    <property type="entry name" value="PROTEIN DISULFIDE-ISOMERASE A6"/>
    <property type="match status" value="1"/>
</dbReference>
<feature type="non-terminal residue" evidence="14">
    <location>
        <position position="1"/>
    </location>
</feature>
<keyword evidence="6" id="KW-0677">Repeat</keyword>
<dbReference type="RefSeq" id="XP_628564.1">
    <property type="nucleotide sequence ID" value="XM_628562.1"/>
</dbReference>
<dbReference type="InterPro" id="IPR017937">
    <property type="entry name" value="Thioredoxin_CS"/>
</dbReference>
<dbReference type="EMBL" id="AAEE01000001">
    <property type="protein sequence ID" value="EAK90640.1"/>
    <property type="molecule type" value="Genomic_DNA"/>
</dbReference>
<dbReference type="AlphaFoldDB" id="Q5CY16"/>
<evidence type="ECO:0000256" key="2">
    <source>
        <dbReference type="ARBA" id="ARBA00004319"/>
    </source>
</evidence>
<feature type="compositionally biased region" description="Low complexity" evidence="12">
    <location>
        <begin position="155"/>
        <end position="167"/>
    </location>
</feature>
<dbReference type="InterPro" id="IPR013766">
    <property type="entry name" value="Thioredoxin_domain"/>
</dbReference>
<evidence type="ECO:0000256" key="12">
    <source>
        <dbReference type="SAM" id="MobiDB-lite"/>
    </source>
</evidence>